<name>A0A8I2YK23_9AGAM</name>
<evidence type="ECO:0000313" key="2">
    <source>
        <dbReference type="Proteomes" id="UP000683000"/>
    </source>
</evidence>
<keyword evidence="2" id="KW-1185">Reference proteome</keyword>
<proteinExistence type="predicted"/>
<reference evidence="1" key="1">
    <citation type="submission" date="2021-03" db="EMBL/GenBank/DDBJ databases">
        <title>Evolutionary innovations through gain and loss of genes in the ectomycorrhizal Boletales.</title>
        <authorList>
            <person name="Wu G."/>
            <person name="Miyauchi S."/>
            <person name="Morin E."/>
            <person name="Yang Z.-L."/>
            <person name="Xu J."/>
            <person name="Martin F.M."/>
        </authorList>
    </citation>
    <scope>NUCLEOTIDE SEQUENCE</scope>
    <source>
        <strain evidence="1">BR01</strain>
    </source>
</reference>
<dbReference type="EMBL" id="JAGFBS010000020">
    <property type="protein sequence ID" value="KAG6373974.1"/>
    <property type="molecule type" value="Genomic_DNA"/>
</dbReference>
<protein>
    <submittedName>
        <fullName evidence="1">Uncharacterized protein</fullName>
    </submittedName>
</protein>
<comment type="caution">
    <text evidence="1">The sequence shown here is derived from an EMBL/GenBank/DDBJ whole genome shotgun (WGS) entry which is preliminary data.</text>
</comment>
<sequence length="60" mass="6766">MAINACKPEEETLLETLLHNRKKMEIVNKSLNEGYCDTSGQVGNLEILGRWEIRPSTAGY</sequence>
<gene>
    <name evidence="1" type="ORF">JVT61DRAFT_6144</name>
</gene>
<dbReference type="AlphaFoldDB" id="A0A8I2YK23"/>
<evidence type="ECO:0000313" key="1">
    <source>
        <dbReference type="EMBL" id="KAG6373974.1"/>
    </source>
</evidence>
<organism evidence="1 2">
    <name type="scientific">Boletus reticuloceps</name>
    <dbReference type="NCBI Taxonomy" id="495285"/>
    <lineage>
        <taxon>Eukaryota</taxon>
        <taxon>Fungi</taxon>
        <taxon>Dikarya</taxon>
        <taxon>Basidiomycota</taxon>
        <taxon>Agaricomycotina</taxon>
        <taxon>Agaricomycetes</taxon>
        <taxon>Agaricomycetidae</taxon>
        <taxon>Boletales</taxon>
        <taxon>Boletineae</taxon>
        <taxon>Boletaceae</taxon>
        <taxon>Boletoideae</taxon>
        <taxon>Boletus</taxon>
    </lineage>
</organism>
<dbReference type="Proteomes" id="UP000683000">
    <property type="component" value="Unassembled WGS sequence"/>
</dbReference>
<accession>A0A8I2YK23</accession>